<dbReference type="InterPro" id="IPR019810">
    <property type="entry name" value="Citrate_synthase_AS"/>
</dbReference>
<name>A0ABV2K6T2_SPOPS</name>
<sequence>MFQKGLKDVIAVHTKIASVDGEKGELRYRGVSIGDLIATHSFEEVAYFMWTGVLPGESELCILNEKLIAGRELPLHVVKIIDALPADIPLMDAMRTAISAYGHLAFKDEIIEGQALVLTAVLPVIIARHYRNQQGQSIVEADPTLSHTANYLWMLTGVIPNDVQVEALETYLKLTMEHGLNASTFAARVTISTESDLTSAITSAIGTMKGPLHGGAPSGVIDLLEEMETLGNIRPVIEAKMKRGERIMGFGHRIYKTEDPRSVLLRDKCISMSGEDDWLDLATAAEKEIISLLEEYKPGRKLYTNVEYYAAAIMRSIEMPPELFTPTFSAARIVGWTAHAIEQLSDNTIFRPQSVFVGEMVVLDERFHVER</sequence>
<evidence type="ECO:0000256" key="4">
    <source>
        <dbReference type="ARBA" id="ARBA00049288"/>
    </source>
</evidence>
<reference evidence="7 8" key="1">
    <citation type="submission" date="2024-06" db="EMBL/GenBank/DDBJ databases">
        <title>Sorghum-associated microbial communities from plants grown in Nebraska, USA.</title>
        <authorList>
            <person name="Schachtman D."/>
        </authorList>
    </citation>
    <scope>NUCLEOTIDE SEQUENCE [LARGE SCALE GENOMIC DNA]</scope>
    <source>
        <strain evidence="7 8">1288</strain>
    </source>
</reference>
<comment type="catalytic activity">
    <reaction evidence="4">
        <text>oxaloacetate + acetyl-CoA + H2O = citrate + CoA + H(+)</text>
        <dbReference type="Rhea" id="RHEA:16845"/>
        <dbReference type="ChEBI" id="CHEBI:15377"/>
        <dbReference type="ChEBI" id="CHEBI:15378"/>
        <dbReference type="ChEBI" id="CHEBI:16452"/>
        <dbReference type="ChEBI" id="CHEBI:16947"/>
        <dbReference type="ChEBI" id="CHEBI:57287"/>
        <dbReference type="ChEBI" id="CHEBI:57288"/>
        <dbReference type="EC" id="2.3.3.16"/>
    </reaction>
</comment>
<comment type="caution">
    <text evidence="7">The sequence shown here is derived from an EMBL/GenBank/DDBJ whole genome shotgun (WGS) entry which is preliminary data.</text>
</comment>
<proteinExistence type="inferred from homology"/>
<dbReference type="InterPro" id="IPR002020">
    <property type="entry name" value="Citrate_synthase"/>
</dbReference>
<evidence type="ECO:0000256" key="6">
    <source>
        <dbReference type="RuleBase" id="RU003406"/>
    </source>
</evidence>
<dbReference type="PRINTS" id="PR00143">
    <property type="entry name" value="CITRTSNTHASE"/>
</dbReference>
<dbReference type="SUPFAM" id="SSF48256">
    <property type="entry name" value="Citrate synthase"/>
    <property type="match status" value="1"/>
</dbReference>
<dbReference type="RefSeq" id="WP_354312256.1">
    <property type="nucleotide sequence ID" value="NZ_JBEPME010000001.1"/>
</dbReference>
<accession>A0ABV2K6T2</accession>
<dbReference type="InterPro" id="IPR024176">
    <property type="entry name" value="Citrate_synthase_bac-typ"/>
</dbReference>
<dbReference type="PANTHER" id="PTHR11739">
    <property type="entry name" value="CITRATE SYNTHASE"/>
    <property type="match status" value="1"/>
</dbReference>
<evidence type="ECO:0000256" key="3">
    <source>
        <dbReference type="ARBA" id="ARBA00022679"/>
    </source>
</evidence>
<dbReference type="GO" id="GO:0036440">
    <property type="term" value="F:citrate synthase activity"/>
    <property type="evidence" value="ECO:0007669"/>
    <property type="project" value="UniProtKB-EC"/>
</dbReference>
<dbReference type="InterPro" id="IPR016142">
    <property type="entry name" value="Citrate_synth-like_lrg_a-sub"/>
</dbReference>
<evidence type="ECO:0000256" key="2">
    <source>
        <dbReference type="ARBA" id="ARBA00010566"/>
    </source>
</evidence>
<dbReference type="PROSITE" id="PS00480">
    <property type="entry name" value="CITRATE_SYNTHASE"/>
    <property type="match status" value="1"/>
</dbReference>
<dbReference type="CDD" id="cd06109">
    <property type="entry name" value="BsCS-I_like"/>
    <property type="match status" value="1"/>
</dbReference>
<dbReference type="InterPro" id="IPR036969">
    <property type="entry name" value="Citrate_synthase_sf"/>
</dbReference>
<dbReference type="Gene3D" id="1.10.580.10">
    <property type="entry name" value="Citrate Synthase, domain 1"/>
    <property type="match status" value="1"/>
</dbReference>
<keyword evidence="8" id="KW-1185">Reference proteome</keyword>
<dbReference type="Gene3D" id="1.10.230.10">
    <property type="entry name" value="Cytochrome P450-Terp, domain 2"/>
    <property type="match status" value="1"/>
</dbReference>
<dbReference type="Proteomes" id="UP001549104">
    <property type="component" value="Unassembled WGS sequence"/>
</dbReference>
<dbReference type="PANTHER" id="PTHR11739:SF4">
    <property type="entry name" value="CITRATE SYNTHASE, PEROXISOMAL"/>
    <property type="match status" value="1"/>
</dbReference>
<comment type="pathway">
    <text evidence="1">Carbohydrate metabolism; tricarboxylic acid cycle.</text>
</comment>
<dbReference type="Pfam" id="PF00285">
    <property type="entry name" value="Citrate_synt"/>
    <property type="match status" value="1"/>
</dbReference>
<gene>
    <name evidence="7" type="ORF">ABIC55_000858</name>
</gene>
<evidence type="ECO:0000256" key="5">
    <source>
        <dbReference type="PIRNR" id="PIRNR001369"/>
    </source>
</evidence>
<dbReference type="EMBL" id="JBEPME010000001">
    <property type="protein sequence ID" value="MET3655774.1"/>
    <property type="molecule type" value="Genomic_DNA"/>
</dbReference>
<evidence type="ECO:0000313" key="7">
    <source>
        <dbReference type="EMBL" id="MET3655774.1"/>
    </source>
</evidence>
<dbReference type="PIRSF" id="PIRSF001369">
    <property type="entry name" value="Citrate_synth"/>
    <property type="match status" value="1"/>
</dbReference>
<keyword evidence="3 5" id="KW-0808">Transferase</keyword>
<comment type="similarity">
    <text evidence="2 5 6">Belongs to the citrate synthase family.</text>
</comment>
<keyword evidence="7" id="KW-0012">Acyltransferase</keyword>
<organism evidence="7 8">
    <name type="scientific">Sporosarcina psychrophila</name>
    <name type="common">Bacillus psychrophilus</name>
    <dbReference type="NCBI Taxonomy" id="1476"/>
    <lineage>
        <taxon>Bacteria</taxon>
        <taxon>Bacillati</taxon>
        <taxon>Bacillota</taxon>
        <taxon>Bacilli</taxon>
        <taxon>Bacillales</taxon>
        <taxon>Caryophanaceae</taxon>
        <taxon>Sporosarcina</taxon>
    </lineage>
</organism>
<evidence type="ECO:0000313" key="8">
    <source>
        <dbReference type="Proteomes" id="UP001549104"/>
    </source>
</evidence>
<evidence type="ECO:0000256" key="1">
    <source>
        <dbReference type="ARBA" id="ARBA00005163"/>
    </source>
</evidence>
<dbReference type="InterPro" id="IPR016143">
    <property type="entry name" value="Citrate_synth-like_sm_a-sub"/>
</dbReference>
<protein>
    <recommendedName>
        <fullName evidence="5">Citrate synthase</fullName>
    </recommendedName>
</protein>